<evidence type="ECO:0000313" key="2">
    <source>
        <dbReference type="Proteomes" id="UP001234989"/>
    </source>
</evidence>
<organism evidence="1 2">
    <name type="scientific">Solanum verrucosum</name>
    <dbReference type="NCBI Taxonomy" id="315347"/>
    <lineage>
        <taxon>Eukaryota</taxon>
        <taxon>Viridiplantae</taxon>
        <taxon>Streptophyta</taxon>
        <taxon>Embryophyta</taxon>
        <taxon>Tracheophyta</taxon>
        <taxon>Spermatophyta</taxon>
        <taxon>Magnoliopsida</taxon>
        <taxon>eudicotyledons</taxon>
        <taxon>Gunneridae</taxon>
        <taxon>Pentapetalae</taxon>
        <taxon>asterids</taxon>
        <taxon>lamiids</taxon>
        <taxon>Solanales</taxon>
        <taxon>Solanaceae</taxon>
        <taxon>Solanoideae</taxon>
        <taxon>Solaneae</taxon>
        <taxon>Solanum</taxon>
    </lineage>
</organism>
<gene>
    <name evidence="1" type="ORF">MTR67_048830</name>
</gene>
<proteinExistence type="predicted"/>
<reference evidence="1" key="1">
    <citation type="submission" date="2023-08" db="EMBL/GenBank/DDBJ databases">
        <title>A de novo genome assembly of Solanum verrucosum Schlechtendal, a Mexican diploid species geographically isolated from the other diploid A-genome species in potato relatives.</title>
        <authorList>
            <person name="Hosaka K."/>
        </authorList>
    </citation>
    <scope>NUCLEOTIDE SEQUENCE</scope>
    <source>
        <tissue evidence="1">Young leaves</tissue>
    </source>
</reference>
<sequence>MRRLFHFSADLILSFRAQHTIAKGEVRPFDDSPSGIGNPQAFISSFFSAFSFLFATSGLESEFKPSTTPPTTGHGPIHEAWILAYFIVLESILGAHPRGHTQSVIGP</sequence>
<dbReference type="Proteomes" id="UP001234989">
    <property type="component" value="Chromosome 11"/>
</dbReference>
<dbReference type="EMBL" id="CP133622">
    <property type="protein sequence ID" value="WMV55445.1"/>
    <property type="molecule type" value="Genomic_DNA"/>
</dbReference>
<protein>
    <submittedName>
        <fullName evidence="1">Uncharacterized protein</fullName>
    </submittedName>
</protein>
<keyword evidence="2" id="KW-1185">Reference proteome</keyword>
<evidence type="ECO:0000313" key="1">
    <source>
        <dbReference type="EMBL" id="WMV55445.1"/>
    </source>
</evidence>
<dbReference type="AlphaFoldDB" id="A0AAF1A008"/>
<accession>A0AAF1A008</accession>
<name>A0AAF1A008_SOLVR</name>